<reference evidence="2 3" key="1">
    <citation type="submission" date="2018-04" db="EMBL/GenBank/DDBJ databases">
        <title>Sphingobacterium sp. M46 Genome.</title>
        <authorList>
            <person name="Cheng J."/>
            <person name="Li Y."/>
        </authorList>
    </citation>
    <scope>NUCLEOTIDE SEQUENCE [LARGE SCALE GENOMIC DNA]</scope>
    <source>
        <strain evidence="2 3">M46</strain>
    </source>
</reference>
<dbReference type="SUPFAM" id="SSF55008">
    <property type="entry name" value="HMA, heavy metal-associated domain"/>
    <property type="match status" value="1"/>
</dbReference>
<feature type="domain" description="DUF3347" evidence="1">
    <location>
        <begin position="222"/>
        <end position="310"/>
    </location>
</feature>
<dbReference type="Pfam" id="PF11827">
    <property type="entry name" value="DUF3347"/>
    <property type="match status" value="1"/>
</dbReference>
<dbReference type="InterPro" id="IPR036163">
    <property type="entry name" value="HMA_dom_sf"/>
</dbReference>
<keyword evidence="3" id="KW-1185">Reference proteome</keyword>
<dbReference type="Gene3D" id="3.30.70.100">
    <property type="match status" value="1"/>
</dbReference>
<dbReference type="Proteomes" id="UP000250831">
    <property type="component" value="Unassembled WGS sequence"/>
</dbReference>
<accession>A0A363NXX2</accession>
<evidence type="ECO:0000313" key="2">
    <source>
        <dbReference type="EMBL" id="PUV25649.1"/>
    </source>
</evidence>
<organism evidence="2 3">
    <name type="scientific">Sphingobacterium athyrii</name>
    <dbReference type="NCBI Taxonomy" id="2152717"/>
    <lineage>
        <taxon>Bacteria</taxon>
        <taxon>Pseudomonadati</taxon>
        <taxon>Bacteroidota</taxon>
        <taxon>Sphingobacteriia</taxon>
        <taxon>Sphingobacteriales</taxon>
        <taxon>Sphingobacteriaceae</taxon>
        <taxon>Sphingobacterium</taxon>
    </lineage>
</organism>
<comment type="caution">
    <text evidence="2">The sequence shown here is derived from an EMBL/GenBank/DDBJ whole genome shotgun (WGS) entry which is preliminary data.</text>
</comment>
<dbReference type="InterPro" id="IPR021782">
    <property type="entry name" value="DUF3347"/>
</dbReference>
<proteinExistence type="predicted"/>
<protein>
    <submittedName>
        <fullName evidence="2">Mercury transporter</fullName>
    </submittedName>
</protein>
<dbReference type="GO" id="GO:0046872">
    <property type="term" value="F:metal ion binding"/>
    <property type="evidence" value="ECO:0007669"/>
    <property type="project" value="InterPro"/>
</dbReference>
<evidence type="ECO:0000259" key="1">
    <source>
        <dbReference type="Pfam" id="PF11827"/>
    </source>
</evidence>
<evidence type="ECO:0000313" key="3">
    <source>
        <dbReference type="Proteomes" id="UP000250831"/>
    </source>
</evidence>
<name>A0A363NXX2_9SPHI</name>
<gene>
    <name evidence="2" type="ORF">DCO56_01300</name>
</gene>
<dbReference type="EMBL" id="QCXX01000001">
    <property type="protein sequence ID" value="PUV25649.1"/>
    <property type="molecule type" value="Genomic_DNA"/>
</dbReference>
<dbReference type="AlphaFoldDB" id="A0A363NXX2"/>
<sequence length="358" mass="38931">MLFILKKIISRLAIRLPFGRLLLSLGSAKNKLTTNLLSLKMEIGAYIDKKNVSQNSNGNRIKSVTSPLNQQNILKIGYMRILNNIITAGLLCVSITTYGQHTTMTTPTVKISGNCGMCKKTIEKAGNSADSKIDWNEDNQTASISFNAEKTSLDAVLKKVALAGYDNEKYLAPATTYADLHGCCQYDRTLSAPPANPENTPESKEESSGLTSVVKAGSFQTIYDQYFQLKDALVASDYKTVSTAAAKLSSLLTALKSNDLTAAEQQAWKAQANAITQHAKALQEAKDLAKQRVAFVSVSEEVYKLAKSSKPALPVYQQKCPMFNGGKGATWLSLNKDVKNPYYGAQMLTCGSTIQTIQ</sequence>